<feature type="signal peptide" evidence="1">
    <location>
        <begin position="1"/>
        <end position="20"/>
    </location>
</feature>
<evidence type="ECO:0000313" key="2">
    <source>
        <dbReference type="EMBL" id="CUP18630.1"/>
    </source>
</evidence>
<dbReference type="GO" id="GO:0004553">
    <property type="term" value="F:hydrolase activity, hydrolyzing O-glycosyl compounds"/>
    <property type="evidence" value="ECO:0007669"/>
    <property type="project" value="InterPro"/>
</dbReference>
<dbReference type="Proteomes" id="UP000095576">
    <property type="component" value="Unassembled WGS sequence"/>
</dbReference>
<accession>A0A174LB24</accession>
<proteinExistence type="predicted"/>
<evidence type="ECO:0000313" key="3">
    <source>
        <dbReference type="Proteomes" id="UP000095576"/>
    </source>
</evidence>
<dbReference type="InterPro" id="IPR036962">
    <property type="entry name" value="Glyco_hydro_3_N_sf"/>
</dbReference>
<dbReference type="EMBL" id="CZAP01000003">
    <property type="protein sequence ID" value="CUP18630.1"/>
    <property type="molecule type" value="Genomic_DNA"/>
</dbReference>
<reference evidence="2 3" key="1">
    <citation type="submission" date="2015-09" db="EMBL/GenBank/DDBJ databases">
        <authorList>
            <consortium name="Pathogen Informatics"/>
        </authorList>
    </citation>
    <scope>NUCLEOTIDE SEQUENCE [LARGE SCALE GENOMIC DNA]</scope>
    <source>
        <strain evidence="2 3">2789STDY5834899</strain>
    </source>
</reference>
<sequence>MRIIKLTVLALCLGVSAVWADERPIYKDKNAPIEDRVEDLLRRMTLREKVVQLQ</sequence>
<protein>
    <submittedName>
        <fullName evidence="2">Glycoside hydrolase family protein</fullName>
    </submittedName>
</protein>
<dbReference type="GO" id="GO:0005975">
    <property type="term" value="P:carbohydrate metabolic process"/>
    <property type="evidence" value="ECO:0007669"/>
    <property type="project" value="InterPro"/>
</dbReference>
<name>A0A174LB24_BACT4</name>
<keyword evidence="2" id="KW-0378">Hydrolase</keyword>
<dbReference type="Gene3D" id="3.20.20.300">
    <property type="entry name" value="Glycoside hydrolase, family 3, N-terminal domain"/>
    <property type="match status" value="1"/>
</dbReference>
<organism evidence="2 3">
    <name type="scientific">Bacteroides thetaiotaomicron</name>
    <dbReference type="NCBI Taxonomy" id="818"/>
    <lineage>
        <taxon>Bacteria</taxon>
        <taxon>Pseudomonadati</taxon>
        <taxon>Bacteroidota</taxon>
        <taxon>Bacteroidia</taxon>
        <taxon>Bacteroidales</taxon>
        <taxon>Bacteroidaceae</taxon>
        <taxon>Bacteroides</taxon>
    </lineage>
</organism>
<dbReference type="AlphaFoldDB" id="A0A174LB24"/>
<feature type="chain" id="PRO_5008026915" evidence="1">
    <location>
        <begin position="21"/>
        <end position="54"/>
    </location>
</feature>
<evidence type="ECO:0000256" key="1">
    <source>
        <dbReference type="SAM" id="SignalP"/>
    </source>
</evidence>
<gene>
    <name evidence="2" type="ORF">ERS852511_01396</name>
</gene>
<keyword evidence="1" id="KW-0732">Signal</keyword>